<comment type="subcellular location">
    <subcellularLocation>
        <location evidence="1">Cell outer membrane</location>
        <topology evidence="1">Multi-pass membrane protein</topology>
    </subcellularLocation>
</comment>
<comment type="similarity">
    <text evidence="2">Belongs to the fimbrial export usher family.</text>
</comment>
<dbReference type="InterPro" id="IPR037224">
    <property type="entry name" value="PapC_N_sf"/>
</dbReference>
<evidence type="ECO:0000256" key="7">
    <source>
        <dbReference type="ARBA" id="ARBA00023136"/>
    </source>
</evidence>
<dbReference type="AlphaFoldDB" id="G2J820"/>
<evidence type="ECO:0000256" key="2">
    <source>
        <dbReference type="ARBA" id="ARBA00008064"/>
    </source>
</evidence>
<evidence type="ECO:0000256" key="1">
    <source>
        <dbReference type="ARBA" id="ARBA00004571"/>
    </source>
</evidence>
<dbReference type="PANTHER" id="PTHR30451">
    <property type="entry name" value="OUTER MEMBRANE USHER PROTEIN"/>
    <property type="match status" value="1"/>
</dbReference>
<dbReference type="InterPro" id="IPR000015">
    <property type="entry name" value="Fimb_usher"/>
</dbReference>
<evidence type="ECO:0000256" key="6">
    <source>
        <dbReference type="ARBA" id="ARBA00022729"/>
    </source>
</evidence>
<evidence type="ECO:0000256" key="8">
    <source>
        <dbReference type="ARBA" id="ARBA00023237"/>
    </source>
</evidence>
<proteinExistence type="inferred from homology"/>
<comment type="caution">
    <text evidence="12">The sequence shown here is derived from an EMBL/GenBank/DDBJ whole genome shotgun (WGS) entry which is preliminary data.</text>
</comment>
<keyword evidence="7" id="KW-0472">Membrane</keyword>
<evidence type="ECO:0000313" key="13">
    <source>
        <dbReference type="Proteomes" id="UP000054051"/>
    </source>
</evidence>
<name>G2J820_9BURK</name>
<sequence>MGLPAGAALCQAESELKAAEDQETETAPSEFDTDLLESRGLSPRLAEFFKDQPRFLPGLHRVTLIINDDERGEVHARFDQDGHLCFDRALLEQAQLVIPPALQKQPEPERTPQRPMDAGAATSDGAASLSCYDYRRAFPETIIKLQPGQQQVELIVPTQALYSLDSDRTQYTRGGTAGLLNYDLLTIAARSPEDTSRYLYLDTLAGFNAGGWIVRSKQILNIFSGKSQFAHLYGYAQRTLADYPAVVQVGQINTASSIFPGTAITGMQIVPEYALDAQNTGAVVEGVASSPARVEVRQSGALIYSTLVPAGPFSLSALPLMNQSDLEVTVIEENGAQKHFTVPGIAFTAFSSGRKQGFSAAIGQTRALSRQSRAPRRWLASAEGNWRVRRNMALAAGFLAQTDYRTVGARISVQPMRRLNASINTLISHDAQHRQIGIRNTVQLHARLWQRIFAQIAAAHQSPGYRNQIDALFNRRSNDRYQYNGTLAWSHRLVGNIRVSYTHTKPWQQTVASKRWLLTWSKSIRRVALALDLERASGRHASSRSLYLRALIPLGKYEISSYMSKNSRQGRWGETGVTASVSDDLNDYASYDFSASIDSQERVLAYSGGLNLLPRYTRLGLGYSHFGRSSTSYSAHLTGGIAAHRKGPTFSPEPIEDTFGIASVGNLSGVKIDTPQGTVWTDTWGRAVIPRLPAFGKGEISLETYTLPRNIDIGNGYRTVRAGRGSVNFVDFKVVKVRRVLLNAVNADGSALPKGASVHDQDGRFITIVIDKGQIFIDNIDSESITTLYVEMFDGTRCQLDFKLPERADSEAYYEKLNAVCRNM</sequence>
<accession>G2J820</accession>
<evidence type="ECO:0000313" key="12">
    <source>
        <dbReference type="EMBL" id="CCD28917.1"/>
    </source>
</evidence>
<evidence type="ECO:0000256" key="5">
    <source>
        <dbReference type="ARBA" id="ARBA00022692"/>
    </source>
</evidence>
<dbReference type="PANTHER" id="PTHR30451:SF8">
    <property type="entry name" value="FIMBRIAL USHER PROTEIN"/>
    <property type="match status" value="1"/>
</dbReference>
<dbReference type="InterPro" id="IPR043142">
    <property type="entry name" value="PapC-like_C_sf"/>
</dbReference>
<dbReference type="Gene3D" id="2.60.40.2610">
    <property type="entry name" value="Outer membrane usher protein FimD, plug domain"/>
    <property type="match status" value="1"/>
</dbReference>
<evidence type="ECO:0000259" key="10">
    <source>
        <dbReference type="Pfam" id="PF13953"/>
    </source>
</evidence>
<organism evidence="12 13">
    <name type="scientific">Candidatus Glomeribacter gigasporarum BEG34</name>
    <dbReference type="NCBI Taxonomy" id="1070319"/>
    <lineage>
        <taxon>Bacteria</taxon>
        <taxon>Pseudomonadati</taxon>
        <taxon>Pseudomonadota</taxon>
        <taxon>Betaproteobacteria</taxon>
        <taxon>Burkholderiales</taxon>
        <taxon>Burkholderiaceae</taxon>
        <taxon>Candidatus Glomeribacter</taxon>
    </lineage>
</organism>
<keyword evidence="3" id="KW-0813">Transport</keyword>
<keyword evidence="8" id="KW-0998">Cell outer membrane</keyword>
<keyword evidence="4" id="KW-1134">Transmembrane beta strand</keyword>
<evidence type="ECO:0000256" key="3">
    <source>
        <dbReference type="ARBA" id="ARBA00022448"/>
    </source>
</evidence>
<protein>
    <submittedName>
        <fullName evidence="12">Fimbrial biogenesis outer membrane usher protein</fullName>
    </submittedName>
</protein>
<dbReference type="STRING" id="1070319.CAGGBEG34_190088"/>
<keyword evidence="13" id="KW-1185">Reference proteome</keyword>
<dbReference type="EMBL" id="CAFB01000035">
    <property type="protein sequence ID" value="CCD28917.1"/>
    <property type="molecule type" value="Genomic_DNA"/>
</dbReference>
<feature type="domain" description="PapC-like C-terminal" evidence="10">
    <location>
        <begin position="741"/>
        <end position="806"/>
    </location>
</feature>
<dbReference type="GO" id="GO:0009279">
    <property type="term" value="C:cell outer membrane"/>
    <property type="evidence" value="ECO:0007669"/>
    <property type="project" value="UniProtKB-SubCell"/>
</dbReference>
<evidence type="ECO:0000256" key="9">
    <source>
        <dbReference type="SAM" id="MobiDB-lite"/>
    </source>
</evidence>
<dbReference type="Gene3D" id="2.60.40.3110">
    <property type="match status" value="1"/>
</dbReference>
<dbReference type="Gene3D" id="3.10.20.410">
    <property type="match status" value="1"/>
</dbReference>
<dbReference type="InterPro" id="IPR025949">
    <property type="entry name" value="PapC-like_C"/>
</dbReference>
<dbReference type="InterPro" id="IPR025885">
    <property type="entry name" value="PapC_N"/>
</dbReference>
<dbReference type="GO" id="GO:0009297">
    <property type="term" value="P:pilus assembly"/>
    <property type="evidence" value="ECO:0007669"/>
    <property type="project" value="InterPro"/>
</dbReference>
<evidence type="ECO:0000256" key="4">
    <source>
        <dbReference type="ARBA" id="ARBA00022452"/>
    </source>
</evidence>
<dbReference type="Proteomes" id="UP000054051">
    <property type="component" value="Unassembled WGS sequence"/>
</dbReference>
<dbReference type="eggNOG" id="COG3188">
    <property type="taxonomic scope" value="Bacteria"/>
</dbReference>
<dbReference type="InterPro" id="IPR042186">
    <property type="entry name" value="FimD_plug_dom"/>
</dbReference>
<dbReference type="Gene3D" id="2.60.40.2070">
    <property type="match status" value="1"/>
</dbReference>
<evidence type="ECO:0000259" key="11">
    <source>
        <dbReference type="Pfam" id="PF13954"/>
    </source>
</evidence>
<dbReference type="Pfam" id="PF00577">
    <property type="entry name" value="Usher"/>
    <property type="match status" value="1"/>
</dbReference>
<feature type="domain" description="PapC N-terminal" evidence="11">
    <location>
        <begin position="30"/>
        <end position="184"/>
    </location>
</feature>
<keyword evidence="5" id="KW-0812">Transmembrane</keyword>
<gene>
    <name evidence="12" type="ORF">CAGGBEG34_190088</name>
</gene>
<dbReference type="GO" id="GO:0015473">
    <property type="term" value="F:fimbrial usher porin activity"/>
    <property type="evidence" value="ECO:0007669"/>
    <property type="project" value="InterPro"/>
</dbReference>
<dbReference type="Pfam" id="PF13954">
    <property type="entry name" value="PapC_N"/>
    <property type="match status" value="1"/>
</dbReference>
<feature type="region of interest" description="Disordered" evidence="9">
    <location>
        <begin position="101"/>
        <end position="124"/>
    </location>
</feature>
<reference evidence="12 13" key="1">
    <citation type="submission" date="2011-08" db="EMBL/GenBank/DDBJ databases">
        <title>The genome of the obligate endobacterium of an arbuscular mycorrhizal fungus reveals an interphylum network of nutritional interactions.</title>
        <authorList>
            <person name="Ghignone S."/>
            <person name="Salvioli A."/>
            <person name="Anca I."/>
            <person name="Lumini E."/>
            <person name="Ortu G."/>
            <person name="Petiti L."/>
            <person name="Cruveiller S."/>
            <person name="Bianciotto V."/>
            <person name="Piffanelli P."/>
            <person name="Lanfranco L."/>
            <person name="Bonfante P."/>
        </authorList>
    </citation>
    <scope>NUCLEOTIDE SEQUENCE [LARGE SCALE GENOMIC DNA]</scope>
    <source>
        <strain evidence="12 13">BEG34</strain>
    </source>
</reference>
<keyword evidence="6" id="KW-0732">Signal</keyword>
<dbReference type="SUPFAM" id="SSF141729">
    <property type="entry name" value="FimD N-terminal domain-like"/>
    <property type="match status" value="1"/>
</dbReference>
<dbReference type="Pfam" id="PF13953">
    <property type="entry name" value="PapC_C"/>
    <property type="match status" value="1"/>
</dbReference>